<comment type="caution">
    <text evidence="2">The sequence shown here is derived from an EMBL/GenBank/DDBJ whole genome shotgun (WGS) entry which is preliminary data.</text>
</comment>
<gene>
    <name evidence="2" type="ORF">HRJ53_13240</name>
</gene>
<protein>
    <submittedName>
        <fullName evidence="2">Multicopper oxidase domain-containing protein</fullName>
    </submittedName>
</protein>
<dbReference type="CDD" id="cd13891">
    <property type="entry name" value="CuRO_3_CotA_like"/>
    <property type="match status" value="1"/>
</dbReference>
<dbReference type="GO" id="GO:0016491">
    <property type="term" value="F:oxidoreductase activity"/>
    <property type="evidence" value="ECO:0007669"/>
    <property type="project" value="InterPro"/>
</dbReference>
<name>A0A7V8NR23_9BACT</name>
<dbReference type="InterPro" id="IPR006311">
    <property type="entry name" value="TAT_signal"/>
</dbReference>
<dbReference type="PROSITE" id="PS51318">
    <property type="entry name" value="TAT"/>
    <property type="match status" value="1"/>
</dbReference>
<accession>A0A7V8NR23</accession>
<dbReference type="InterPro" id="IPR011706">
    <property type="entry name" value="Cu-oxidase_C"/>
</dbReference>
<sequence>MNRRDFIKTSAMTGTAIAVYAGFGAESAYAFYQSPGLQKYIQPLRGVAPLDPAGIPLALPDPFSTATVDHYSLVAQQYQDQLHPALGPTTLWGYADSAHGGLHRHLGGIIVATKGKPVQITMTNNLPAKHIIPVDTTIPGANQAQNRTAVHLHGGLVPWISDGGPHDWFAPDGTHGLSFSNNSVVYPAGPTTWLPGQAEYYYPNAQSARLVWYHDHAWGITRINAYAGVASAYIIRDVGLESSAGLPIIERPDLGGGGREVPLVFQDKIFVGSNLAAVDPTWPASLPSTPGSLWYAHTYEHPRWSLKNGLLVPDPSVVPEFFGDTMLCNGTVYPSVKLEQRRYRFRLLNACNARFLNINLYVRDASVDGITLNNKGLVTNLAGPAITMIGAEGGFLPAPVTFNAPPVPFPGVAQPLPSQFLMAPAERADVLIDFSTLAVGTKLILYNDAPAPFPGGKVYNDYFFGNQQSPVVTQAGCGPDTRQLLQIEIVAPAAGSPPDPGLHFNLLAPDPTPLVPPGITMPPPGVPVRDLTLNEVADAYGRLIQLLGTTSSAVGGGFGRAYMDSPTEVVRAGSTEVWRIFNTTADTHPIHFHLVNVQILSRQPFQVTSFTGVPNFSGPAVGPSPNELGWKETVRMNPGECTTVIMKFDLPTVPFTVPRSPRTGGNEYVWHCHILEHEEHDMMRPLIVI</sequence>
<feature type="domain" description="Plastocyanin-like" evidence="1">
    <location>
        <begin position="563"/>
        <end position="688"/>
    </location>
</feature>
<dbReference type="Pfam" id="PF07731">
    <property type="entry name" value="Cu-oxidase_2"/>
    <property type="match status" value="1"/>
</dbReference>
<dbReference type="Proteomes" id="UP000567293">
    <property type="component" value="Unassembled WGS sequence"/>
</dbReference>
<dbReference type="Gene3D" id="2.60.40.420">
    <property type="entry name" value="Cupredoxins - blue copper proteins"/>
    <property type="match status" value="3"/>
</dbReference>
<evidence type="ECO:0000313" key="3">
    <source>
        <dbReference type="Proteomes" id="UP000567293"/>
    </source>
</evidence>
<dbReference type="GO" id="GO:0005507">
    <property type="term" value="F:copper ion binding"/>
    <property type="evidence" value="ECO:0007669"/>
    <property type="project" value="InterPro"/>
</dbReference>
<evidence type="ECO:0000259" key="1">
    <source>
        <dbReference type="Pfam" id="PF07731"/>
    </source>
</evidence>
<dbReference type="EMBL" id="JACDQQ010001285">
    <property type="protein sequence ID" value="MBA0085957.1"/>
    <property type="molecule type" value="Genomic_DNA"/>
</dbReference>
<dbReference type="AlphaFoldDB" id="A0A7V8NR23"/>
<dbReference type="PANTHER" id="PTHR48267:SF1">
    <property type="entry name" value="BILIRUBIN OXIDASE"/>
    <property type="match status" value="1"/>
</dbReference>
<evidence type="ECO:0000313" key="2">
    <source>
        <dbReference type="EMBL" id="MBA0085957.1"/>
    </source>
</evidence>
<dbReference type="PANTHER" id="PTHR48267">
    <property type="entry name" value="CUPREDOXIN SUPERFAMILY PROTEIN"/>
    <property type="match status" value="1"/>
</dbReference>
<proteinExistence type="predicted"/>
<dbReference type="InterPro" id="IPR045087">
    <property type="entry name" value="Cu-oxidase_fam"/>
</dbReference>
<organism evidence="2 3">
    <name type="scientific">Candidatus Acidiferrum panamense</name>
    <dbReference type="NCBI Taxonomy" id="2741543"/>
    <lineage>
        <taxon>Bacteria</taxon>
        <taxon>Pseudomonadati</taxon>
        <taxon>Acidobacteriota</taxon>
        <taxon>Terriglobia</taxon>
        <taxon>Candidatus Acidiferrales</taxon>
        <taxon>Candidatus Acidiferrum</taxon>
    </lineage>
</organism>
<dbReference type="InterPro" id="IPR008972">
    <property type="entry name" value="Cupredoxin"/>
</dbReference>
<dbReference type="SUPFAM" id="SSF49503">
    <property type="entry name" value="Cupredoxins"/>
    <property type="match status" value="3"/>
</dbReference>
<keyword evidence="3" id="KW-1185">Reference proteome</keyword>
<dbReference type="CDD" id="cd13844">
    <property type="entry name" value="CuRO_1_BOD_CotA_like"/>
    <property type="match status" value="1"/>
</dbReference>
<reference evidence="2" key="1">
    <citation type="submission" date="2020-06" db="EMBL/GenBank/DDBJ databases">
        <title>Legume-microbial interactions unlock mineral nutrients during tropical forest succession.</title>
        <authorList>
            <person name="Epihov D.Z."/>
        </authorList>
    </citation>
    <scope>NUCLEOTIDE SEQUENCE [LARGE SCALE GENOMIC DNA]</scope>
    <source>
        <strain evidence="2">Pan2503</strain>
    </source>
</reference>